<feature type="compositionally biased region" description="Basic and acidic residues" evidence="2">
    <location>
        <begin position="278"/>
        <end position="305"/>
    </location>
</feature>
<dbReference type="InParanoid" id="A0A448YLB8"/>
<feature type="compositionally biased region" description="Basic and acidic residues" evidence="2">
    <location>
        <begin position="444"/>
        <end position="467"/>
    </location>
</feature>
<dbReference type="PANTHER" id="PTHR46430">
    <property type="entry name" value="PROTEIN SKT5-RELATED"/>
    <property type="match status" value="1"/>
</dbReference>
<evidence type="ECO:0000256" key="2">
    <source>
        <dbReference type="SAM" id="MobiDB-lite"/>
    </source>
</evidence>
<dbReference type="Gene3D" id="1.25.40.10">
    <property type="entry name" value="Tetratricopeptide repeat domain"/>
    <property type="match status" value="2"/>
</dbReference>
<feature type="compositionally biased region" description="Pro residues" evidence="2">
    <location>
        <begin position="94"/>
        <end position="110"/>
    </location>
</feature>
<dbReference type="OrthoDB" id="272077at2759"/>
<sequence>MKKSDIRANLLSDNAIYVTPAGSSSYGNHAPQRPQVAQQQAQSYSGYPGYQQQPPPPPMHQNSQPYYPPPPQQQGYPAAPSPYAGGYTPYNSQAPPPARSQGPPLPPPPQQYQQYQPYTQPQSYPPPQAYNQSQPLSQPPYNGHQTTYLNRRNPPPSQLPKPQPQAISQPPPQTQTQAPIHNSQSRNGSLGYTPRSTSGGYYDSQSGHSLPPQPQPLPQPQIQPPQHTQSTPQHTQSTPQPYSSSSSLQVPSKYGRSGERTSVSSSLSDDPSRPSTAEQDRINQLEDKVQRLERALRLQEVKESNESDLSLGSDDRASARSGPKKKLQELSGGSSNSLIPSEDRVPLENQDTNTEKPSEPYIYEELESPGSLTYSKSIYRTGFEKAGFQMNHFKNSARRRPIEEEGDEYNLRADVVPPPPEIDEEPTEPLRIVSDRSMSSSVYSDRRPSNHGYNESRHRSPTERTDRAAQQQSEFAVPKPKPSASRNNSIPFSPVQANSYRTESVPKSVRQDSIPSPISSSRKDSVPVSVSSRTIQHSHTSQQSQQSKPSVLKYSKLGSYKKLSNGIIEPILPSKSSEPLENVVARFRTTREKALHDYKSFTPRIQFDWAITLLETMARPDVLSKMAIDGKLRRRPIPHKSLRPQRRQFLTTSVKVLEKLVQVSPTETRARLYLADIYSGGIHPGVIEKDEKAGFEMFLDSATKQRDPVACYRIACCLEAGVGCRKDVEQSCKFFNRAASLGDPSAMCQLGMMYFAGVNGYPLDIAKSLQWHMEAAEKLYSFDVMGYDPLISARSFSDARGALYTLAKLHQTDLSILCLNTDNSRAQHTIDELRKLHVFRNKSKALRYYLDAAKTGHAESQASLGYYYSKGFFPTSNFKPDRDSFGGEADPVDPRRSVYWFSKAAQNNHAYAALGLAKWYGSGAPDGTMKKDEQQAFLWGRKAADEGQLPEAEFMIGMCFEQGFGSSKNRQMAVNYYQRSASKGYKKAMNKLKGMAGEL</sequence>
<dbReference type="AlphaFoldDB" id="A0A448YLB8"/>
<evidence type="ECO:0000313" key="3">
    <source>
        <dbReference type="EMBL" id="VEU21734.1"/>
    </source>
</evidence>
<dbReference type="InterPro" id="IPR006597">
    <property type="entry name" value="Sel1-like"/>
</dbReference>
<feature type="compositionally biased region" description="Low complexity" evidence="2">
    <location>
        <begin position="531"/>
        <end position="551"/>
    </location>
</feature>
<keyword evidence="1" id="KW-0677">Repeat</keyword>
<dbReference type="STRING" id="13370.A0A448YLB8"/>
<dbReference type="SUPFAM" id="SSF81901">
    <property type="entry name" value="HCP-like"/>
    <property type="match status" value="2"/>
</dbReference>
<dbReference type="InterPro" id="IPR011990">
    <property type="entry name" value="TPR-like_helical_dom_sf"/>
</dbReference>
<name>A0A448YLB8_BRENA</name>
<dbReference type="SMART" id="SM00671">
    <property type="entry name" value="SEL1"/>
    <property type="match status" value="7"/>
</dbReference>
<feature type="compositionally biased region" description="Low complexity" evidence="2">
    <location>
        <begin position="111"/>
        <end position="122"/>
    </location>
</feature>
<dbReference type="Proteomes" id="UP000290900">
    <property type="component" value="Unassembled WGS sequence"/>
</dbReference>
<organism evidence="3 4">
    <name type="scientific">Brettanomyces naardenensis</name>
    <name type="common">Yeast</name>
    <dbReference type="NCBI Taxonomy" id="13370"/>
    <lineage>
        <taxon>Eukaryota</taxon>
        <taxon>Fungi</taxon>
        <taxon>Dikarya</taxon>
        <taxon>Ascomycota</taxon>
        <taxon>Saccharomycotina</taxon>
        <taxon>Pichiomycetes</taxon>
        <taxon>Pichiales</taxon>
        <taxon>Pichiaceae</taxon>
        <taxon>Brettanomyces</taxon>
    </lineage>
</organism>
<feature type="region of interest" description="Disordered" evidence="2">
    <location>
        <begin position="1"/>
        <end position="370"/>
    </location>
</feature>
<feature type="compositionally biased region" description="Pro residues" evidence="2">
    <location>
        <begin position="211"/>
        <end position="223"/>
    </location>
</feature>
<feature type="compositionally biased region" description="Polar residues" evidence="2">
    <location>
        <begin position="511"/>
        <end position="520"/>
    </location>
</feature>
<keyword evidence="4" id="KW-1185">Reference proteome</keyword>
<evidence type="ECO:0000313" key="4">
    <source>
        <dbReference type="Proteomes" id="UP000290900"/>
    </source>
</evidence>
<dbReference type="EMBL" id="CAACVR010000012">
    <property type="protein sequence ID" value="VEU21734.1"/>
    <property type="molecule type" value="Genomic_DNA"/>
</dbReference>
<feature type="compositionally biased region" description="Polar residues" evidence="2">
    <location>
        <begin position="484"/>
        <end position="502"/>
    </location>
</feature>
<feature type="compositionally biased region" description="Pro residues" evidence="2">
    <location>
        <begin position="153"/>
        <end position="173"/>
    </location>
</feature>
<protein>
    <submittedName>
        <fullName evidence="3">DEKNAAC102632</fullName>
    </submittedName>
</protein>
<feature type="compositionally biased region" description="Low complexity" evidence="2">
    <location>
        <begin position="224"/>
        <end position="252"/>
    </location>
</feature>
<reference evidence="3 4" key="1">
    <citation type="submission" date="2018-12" db="EMBL/GenBank/DDBJ databases">
        <authorList>
            <person name="Tiukova I."/>
            <person name="Dainat J."/>
        </authorList>
    </citation>
    <scope>NUCLEOTIDE SEQUENCE [LARGE SCALE GENOMIC DNA]</scope>
</reference>
<feature type="compositionally biased region" description="Low complexity" evidence="2">
    <location>
        <begin position="30"/>
        <end position="52"/>
    </location>
</feature>
<dbReference type="InterPro" id="IPR051726">
    <property type="entry name" value="Chitin_Synth_Reg"/>
</dbReference>
<feature type="compositionally biased region" description="Low complexity" evidence="2">
    <location>
        <begin position="429"/>
        <end position="443"/>
    </location>
</feature>
<feature type="compositionally biased region" description="Low complexity" evidence="2">
    <location>
        <begin position="260"/>
        <end position="276"/>
    </location>
</feature>
<feature type="compositionally biased region" description="Polar residues" evidence="2">
    <location>
        <begin position="181"/>
        <end position="199"/>
    </location>
</feature>
<feature type="region of interest" description="Disordered" evidence="2">
    <location>
        <begin position="389"/>
        <end position="551"/>
    </location>
</feature>
<feature type="compositionally biased region" description="Polar residues" evidence="2">
    <location>
        <begin position="139"/>
        <end position="150"/>
    </location>
</feature>
<dbReference type="Pfam" id="PF08238">
    <property type="entry name" value="Sel1"/>
    <property type="match status" value="8"/>
</dbReference>
<evidence type="ECO:0000256" key="1">
    <source>
        <dbReference type="ARBA" id="ARBA00022737"/>
    </source>
</evidence>
<dbReference type="PANTHER" id="PTHR46430:SF3">
    <property type="entry name" value="ACTIVATOR OF C KINASE PROTEIN 1"/>
    <property type="match status" value="1"/>
</dbReference>
<gene>
    <name evidence="3" type="ORF">BRENAR_LOCUS2467</name>
</gene>
<proteinExistence type="predicted"/>
<feature type="compositionally biased region" description="Low complexity" evidence="2">
    <location>
        <begin position="73"/>
        <end position="90"/>
    </location>
</feature>
<accession>A0A448YLB8</accession>